<evidence type="ECO:0000313" key="2">
    <source>
        <dbReference type="Proteomes" id="UP001186944"/>
    </source>
</evidence>
<accession>A0AA88XF05</accession>
<organism evidence="1 2">
    <name type="scientific">Pinctada imbricata</name>
    <name type="common">Atlantic pearl-oyster</name>
    <name type="synonym">Pinctada martensii</name>
    <dbReference type="NCBI Taxonomy" id="66713"/>
    <lineage>
        <taxon>Eukaryota</taxon>
        <taxon>Metazoa</taxon>
        <taxon>Spiralia</taxon>
        <taxon>Lophotrochozoa</taxon>
        <taxon>Mollusca</taxon>
        <taxon>Bivalvia</taxon>
        <taxon>Autobranchia</taxon>
        <taxon>Pteriomorphia</taxon>
        <taxon>Pterioida</taxon>
        <taxon>Pterioidea</taxon>
        <taxon>Pteriidae</taxon>
        <taxon>Pinctada</taxon>
    </lineage>
</organism>
<keyword evidence="2" id="KW-1185">Reference proteome</keyword>
<dbReference type="EMBL" id="VSWD01000013">
    <property type="protein sequence ID" value="KAK3084104.1"/>
    <property type="molecule type" value="Genomic_DNA"/>
</dbReference>
<evidence type="ECO:0000313" key="1">
    <source>
        <dbReference type="EMBL" id="KAK3084104.1"/>
    </source>
</evidence>
<sequence length="272" mass="30403">MYVILKYGGEDSREEGVLPRSLENRKLSERLISDISVHADRFQGSPARLQLTKLGFKLYVKSGSGQVESTDFIPVQNIQELSVNKYKPTCLMCVMRDGTKGMSILAWRCLSEKDSFDIIKGFTFLKRSLGGEAEGYNVLLRKSHGNNWSLGRKEGTRIGRHSSSDAEDPYTSIKATKEVTEGRTLVKHIVAGHVIVADKAVQTELDEDGHSASVSIDSLSVKDELSNLTDEVNAIKDMLENVMGVSGTTYYRKEVRKNKTDMMLRCMLSNRQ</sequence>
<protein>
    <submittedName>
        <fullName evidence="1">Uncharacterized protein</fullName>
    </submittedName>
</protein>
<gene>
    <name evidence="1" type="ORF">FSP39_008241</name>
</gene>
<name>A0AA88XF05_PINIB</name>
<comment type="caution">
    <text evidence="1">The sequence shown here is derived from an EMBL/GenBank/DDBJ whole genome shotgun (WGS) entry which is preliminary data.</text>
</comment>
<proteinExistence type="predicted"/>
<dbReference type="Proteomes" id="UP001186944">
    <property type="component" value="Unassembled WGS sequence"/>
</dbReference>
<reference evidence="1" key="1">
    <citation type="submission" date="2019-08" db="EMBL/GenBank/DDBJ databases">
        <title>The improved chromosome-level genome for the pearl oyster Pinctada fucata martensii using PacBio sequencing and Hi-C.</title>
        <authorList>
            <person name="Zheng Z."/>
        </authorList>
    </citation>
    <scope>NUCLEOTIDE SEQUENCE</scope>
    <source>
        <strain evidence="1">ZZ-2019</strain>
        <tissue evidence="1">Adductor muscle</tissue>
    </source>
</reference>
<dbReference type="AlphaFoldDB" id="A0AA88XF05"/>